<feature type="compositionally biased region" description="Low complexity" evidence="3">
    <location>
        <begin position="702"/>
        <end position="718"/>
    </location>
</feature>
<evidence type="ECO:0000256" key="3">
    <source>
        <dbReference type="SAM" id="MobiDB-lite"/>
    </source>
</evidence>
<evidence type="ECO:0000313" key="4">
    <source>
        <dbReference type="EMBL" id="CAG9799809.1"/>
    </source>
</evidence>
<feature type="compositionally biased region" description="Basic residues" evidence="3">
    <location>
        <begin position="726"/>
        <end position="735"/>
    </location>
</feature>
<dbReference type="AlphaFoldDB" id="A0A9N9RMY2"/>
<feature type="compositionally biased region" description="Basic and acidic residues" evidence="3">
    <location>
        <begin position="1198"/>
        <end position="1214"/>
    </location>
</feature>
<dbReference type="OrthoDB" id="10034042at2759"/>
<feature type="compositionally biased region" description="Polar residues" evidence="3">
    <location>
        <begin position="1047"/>
        <end position="1057"/>
    </location>
</feature>
<dbReference type="SMART" id="SM00368">
    <property type="entry name" value="LRR_RI"/>
    <property type="match status" value="4"/>
</dbReference>
<feature type="compositionally biased region" description="Low complexity" evidence="3">
    <location>
        <begin position="1010"/>
        <end position="1026"/>
    </location>
</feature>
<feature type="region of interest" description="Disordered" evidence="3">
    <location>
        <begin position="941"/>
        <end position="1026"/>
    </location>
</feature>
<keyword evidence="5" id="KW-1185">Reference proteome</keyword>
<feature type="compositionally biased region" description="Low complexity" evidence="3">
    <location>
        <begin position="766"/>
        <end position="822"/>
    </location>
</feature>
<accession>A0A9N9RMY2</accession>
<feature type="region of interest" description="Disordered" evidence="3">
    <location>
        <begin position="1047"/>
        <end position="1081"/>
    </location>
</feature>
<feature type="region of interest" description="Disordered" evidence="3">
    <location>
        <begin position="1"/>
        <end position="24"/>
    </location>
</feature>
<sequence>MEISENVENNKHQRNSGVLHSTQSQPILLDCEENTQENKDKSAQKRSSKRRVSFASSSQLTQFLEPLNPFESFAVPVTSAEELSNVYKRSCDKHKTQPIPAIIEHLESLNFEKLSNDRADALNLKQTTLTYDSCEALEELFKRVKYRTIDLTSCSLDDISATSLFDMIEYYEACNELNISENTNIKNRGLLACINMIKRSQALHSLSTRGTIISDSNASSLGNALLSSYIYTLKLEHAQLSGRPILCLSGALQKNRVLKELCLANNELTPNDAFHIGNILKNNYHLQLLDISNNDIQNEGFRHLAEALSYQSVHVSKTSSADSLSSSSINKFDFNDFTANLNNINNNRNRFSPTPPPLQNNKNNNKSRNENSSIISVNNNNNNNSILPVCDSDKSNDATGRNEDEKQQQQQKNKEQSESAKIKIGVEPSISSEGGSSTTTIAITSTNVIDDAKSSANNSNRKFKYTSESLSPISHGYDDSTGTHTLFSSHSPERSFSSESLCSTESVESNDSKSSIRLIESKFSNRNGTLERQSYNHYSSSAVQDSADKKLTGLQVLILWNNNLSSACAPSTADLFECTEYLQIINFGQNYIGNEFLVSIKSSLKLNESIISLGMQATNITCDGLKVLAEVIEFGGNTTLQRIDLRNNNLSLTGLSTLSEALNSNKTITRIDLDDAPKNEMLPVNAEFQRLISTIRHQCSINENPPEQQQPSEQKPSSTATSTNKSRTKKPHFTSRKISLTVIPSGVKIVPKQQLLEPIKKQTINRSPSPILSPSSPLTSPSRSPSRSRFQVSRVSESSSSGIGSKSPSSSSSSPTFFPSSTSLSSRFRVIAVNEIPKKSDINNQPITPLKVSEQQKSENIMTMTRKEIDISTIPPSIKPILNIHSIASSQSDDQLDYEEKRFIDLDSCSSFSSSIDSIDRQTDISSTDSFDLVEKTPADINDKTINNNDEVSEDKKDIFSNENTLTVSTSSSSSNEGLTLTTNSPAELSPKQEPHKRTRKTSWIHSAISGSSNKNNTNNENTSASSYPATLDKLLNLFHHPSSIFSKTSPDSSLKASNEDHSPSQQLLPPQKSSGMGQKENSISGFLQSLVSLTHNKKEEKSPQESTILQNISPENTIGKNASNSQMVLESLPKSIKKELKENISPENTISSENLAGIEKQQRGLSKVVFVVGEDSSLDFSETSFDESSHSAMLKPNDPKNDDLSFESHPHSLGDIARDSLAVFKSTNDQQDES</sequence>
<feature type="region of interest" description="Disordered" evidence="3">
    <location>
        <begin position="702"/>
        <end position="737"/>
    </location>
</feature>
<feature type="region of interest" description="Disordered" evidence="3">
    <location>
        <begin position="484"/>
        <end position="503"/>
    </location>
</feature>
<feature type="region of interest" description="Disordered" evidence="3">
    <location>
        <begin position="345"/>
        <end position="438"/>
    </location>
</feature>
<gene>
    <name evidence="4" type="ORF">CHIRRI_LOCUS2767</name>
</gene>
<dbReference type="SUPFAM" id="SSF52047">
    <property type="entry name" value="RNI-like"/>
    <property type="match status" value="1"/>
</dbReference>
<proteinExistence type="predicted"/>
<evidence type="ECO:0000313" key="5">
    <source>
        <dbReference type="Proteomes" id="UP001153620"/>
    </source>
</evidence>
<feature type="compositionally biased region" description="Low complexity" evidence="3">
    <location>
        <begin position="360"/>
        <end position="386"/>
    </location>
</feature>
<keyword evidence="2" id="KW-0677">Repeat</keyword>
<organism evidence="4 5">
    <name type="scientific">Chironomus riparius</name>
    <dbReference type="NCBI Taxonomy" id="315576"/>
    <lineage>
        <taxon>Eukaryota</taxon>
        <taxon>Metazoa</taxon>
        <taxon>Ecdysozoa</taxon>
        <taxon>Arthropoda</taxon>
        <taxon>Hexapoda</taxon>
        <taxon>Insecta</taxon>
        <taxon>Pterygota</taxon>
        <taxon>Neoptera</taxon>
        <taxon>Endopterygota</taxon>
        <taxon>Diptera</taxon>
        <taxon>Nematocera</taxon>
        <taxon>Chironomoidea</taxon>
        <taxon>Chironomidae</taxon>
        <taxon>Chironominae</taxon>
        <taxon>Chironomus</taxon>
    </lineage>
</organism>
<feature type="compositionally biased region" description="Polar residues" evidence="3">
    <location>
        <begin position="15"/>
        <end position="24"/>
    </location>
</feature>
<feature type="region of interest" description="Disordered" evidence="3">
    <location>
        <begin position="759"/>
        <end position="822"/>
    </location>
</feature>
<dbReference type="PANTHER" id="PTHR24112">
    <property type="entry name" value="LEUCINE-RICH REPEAT, ISOFORM F-RELATED"/>
    <property type="match status" value="1"/>
</dbReference>
<feature type="compositionally biased region" description="Low complexity" evidence="3">
    <location>
        <begin position="488"/>
        <end position="503"/>
    </location>
</feature>
<feature type="region of interest" description="Disordered" evidence="3">
    <location>
        <begin position="1181"/>
        <end position="1214"/>
    </location>
</feature>
<dbReference type="EMBL" id="OU895877">
    <property type="protein sequence ID" value="CAG9799809.1"/>
    <property type="molecule type" value="Genomic_DNA"/>
</dbReference>
<feature type="compositionally biased region" description="Polar residues" evidence="3">
    <location>
        <begin position="1064"/>
        <end position="1081"/>
    </location>
</feature>
<evidence type="ECO:0000256" key="2">
    <source>
        <dbReference type="ARBA" id="ARBA00022737"/>
    </source>
</evidence>
<dbReference type="PANTHER" id="PTHR24112:SF9">
    <property type="entry name" value="PROTEIN PHOSPHATASE 1 REGULATORY SUBUNIT 37"/>
    <property type="match status" value="1"/>
</dbReference>
<reference evidence="4" key="2">
    <citation type="submission" date="2022-10" db="EMBL/GenBank/DDBJ databases">
        <authorList>
            <consortium name="ENA_rothamsted_submissions"/>
            <consortium name="culmorum"/>
            <person name="King R."/>
        </authorList>
    </citation>
    <scope>NUCLEOTIDE SEQUENCE</scope>
</reference>
<keyword evidence="1" id="KW-0433">Leucine-rich repeat</keyword>
<feature type="compositionally biased region" description="Low complexity" evidence="3">
    <location>
        <begin position="961"/>
        <end position="985"/>
    </location>
</feature>
<evidence type="ECO:0000256" key="1">
    <source>
        <dbReference type="ARBA" id="ARBA00022614"/>
    </source>
</evidence>
<reference evidence="4" key="1">
    <citation type="submission" date="2022-01" db="EMBL/GenBank/DDBJ databases">
        <authorList>
            <person name="King R."/>
        </authorList>
    </citation>
    <scope>NUCLEOTIDE SEQUENCE</scope>
</reference>
<feature type="compositionally biased region" description="Low complexity" evidence="3">
    <location>
        <begin position="429"/>
        <end position="438"/>
    </location>
</feature>
<dbReference type="Gene3D" id="3.80.10.10">
    <property type="entry name" value="Ribonuclease Inhibitor"/>
    <property type="match status" value="3"/>
</dbReference>
<feature type="compositionally biased region" description="Basic and acidic residues" evidence="3">
    <location>
        <begin position="391"/>
        <end position="421"/>
    </location>
</feature>
<dbReference type="Proteomes" id="UP001153620">
    <property type="component" value="Chromosome 1"/>
</dbReference>
<dbReference type="InterPro" id="IPR051279">
    <property type="entry name" value="PP1-Reg/Actin-Interact_Protein"/>
</dbReference>
<name>A0A9N9RMY2_9DIPT</name>
<protein>
    <submittedName>
        <fullName evidence="4">Uncharacterized protein</fullName>
    </submittedName>
</protein>
<dbReference type="InterPro" id="IPR032675">
    <property type="entry name" value="LRR_dom_sf"/>
</dbReference>